<reference evidence="5" key="2">
    <citation type="submission" date="2007-04" db="EMBL/GenBank/DDBJ databases">
        <title>The genome of the human body louse.</title>
        <authorList>
            <consortium name="The Human Body Louse Genome Consortium"/>
            <person name="Kirkness E."/>
            <person name="Walenz B."/>
            <person name="Hass B."/>
            <person name="Bruggner R."/>
            <person name="Strausberg R."/>
        </authorList>
    </citation>
    <scope>NUCLEOTIDE SEQUENCE</scope>
    <source>
        <strain evidence="5">USDA</strain>
    </source>
</reference>
<evidence type="ECO:0000313" key="7">
    <source>
        <dbReference type="Proteomes" id="UP000009046"/>
    </source>
</evidence>
<keyword evidence="3" id="KW-1133">Transmembrane helix</keyword>
<dbReference type="Proteomes" id="UP000009046">
    <property type="component" value="Unassembled WGS sequence"/>
</dbReference>
<dbReference type="CTD" id="8233248"/>
<evidence type="ECO:0000256" key="3">
    <source>
        <dbReference type="SAM" id="Phobius"/>
    </source>
</evidence>
<dbReference type="FunCoup" id="E0VYR9">
    <property type="interactions" value="96"/>
</dbReference>
<evidence type="ECO:0000256" key="1">
    <source>
        <dbReference type="ARBA" id="ARBA00004141"/>
    </source>
</evidence>
<evidence type="ECO:0000313" key="5">
    <source>
        <dbReference type="EMBL" id="EEB18525.1"/>
    </source>
</evidence>
<feature type="transmembrane region" description="Helical" evidence="3">
    <location>
        <begin position="290"/>
        <end position="309"/>
    </location>
</feature>
<dbReference type="GO" id="GO:0016020">
    <property type="term" value="C:membrane"/>
    <property type="evidence" value="ECO:0007669"/>
    <property type="project" value="UniProtKB-SubCell"/>
</dbReference>
<dbReference type="EMBL" id="AAZO01006287">
    <property type="status" value="NOT_ANNOTATED_CDS"/>
    <property type="molecule type" value="Genomic_DNA"/>
</dbReference>
<feature type="transmembrane region" description="Helical" evidence="3">
    <location>
        <begin position="541"/>
        <end position="559"/>
    </location>
</feature>
<keyword evidence="3" id="KW-0472">Membrane</keyword>
<accession>E0VYR9</accession>
<keyword evidence="3" id="KW-0812">Transmembrane</keyword>
<dbReference type="GeneID" id="8233248"/>
<dbReference type="InterPro" id="IPR050327">
    <property type="entry name" value="Proton-linked_MCT"/>
</dbReference>
<feature type="transmembrane region" description="Helical" evidence="3">
    <location>
        <begin position="227"/>
        <end position="252"/>
    </location>
</feature>
<evidence type="ECO:0000313" key="6">
    <source>
        <dbReference type="EnsemblMetazoa" id="PHUM517380-PA"/>
    </source>
</evidence>
<feature type="compositionally biased region" description="Basic and acidic residues" evidence="2">
    <location>
        <begin position="429"/>
        <end position="438"/>
    </location>
</feature>
<protein>
    <submittedName>
        <fullName evidence="5 6">Monocarboxylate transporter, putative</fullName>
    </submittedName>
</protein>
<dbReference type="SUPFAM" id="SSF103473">
    <property type="entry name" value="MFS general substrate transporter"/>
    <property type="match status" value="1"/>
</dbReference>
<dbReference type="VEuPathDB" id="VectorBase:PHUM517380"/>
<dbReference type="PANTHER" id="PTHR11360">
    <property type="entry name" value="MONOCARBOXYLATE TRANSPORTER"/>
    <property type="match status" value="1"/>
</dbReference>
<dbReference type="RefSeq" id="XP_002431263.1">
    <property type="nucleotide sequence ID" value="XM_002431218.1"/>
</dbReference>
<reference evidence="5" key="1">
    <citation type="submission" date="2007-04" db="EMBL/GenBank/DDBJ databases">
        <title>Annotation of Pediculus humanus corporis strain USDA.</title>
        <authorList>
            <person name="Kirkness E."/>
            <person name="Hannick L."/>
            <person name="Hass B."/>
            <person name="Bruggner R."/>
            <person name="Lawson D."/>
            <person name="Bidwell S."/>
            <person name="Joardar V."/>
            <person name="Caler E."/>
            <person name="Walenz B."/>
            <person name="Inman J."/>
            <person name="Schobel S."/>
            <person name="Galinsky K."/>
            <person name="Amedeo P."/>
            <person name="Strausberg R."/>
        </authorList>
    </citation>
    <scope>NUCLEOTIDE SEQUENCE</scope>
    <source>
        <strain evidence="5">USDA</strain>
    </source>
</reference>
<sequence>MTSGCRKENQTRINREDKNNITDNMNNVEEGGGGQEEMERQTKDETDHADQPFLKENNINNDNKENNLNDNNNIKNDGNKGSVGATGATAGAGAVVKSEKNKIKKSNLKKDSLIPEDEPLEVLVTVPPDGGWGWVVVAASFVANFIVDGILYCYGDFLPVIKNDFNESAAKVSIPGSLLAGFYLMTGPFVSVLANKFGFQKVVVGGSIFAAAAFALSSLAMNVDFLIFSYGILGGIGFGMIYSPSIVTVGYYFERWRGIATGIAVCGSGIGTFALSPLNNMLIKEMGWKNTFLVQAGIILICVICGLMYRPIKPVKVALNENLDDVEEDKADDEPLKGKKSHEKVKKSDSIRSVKSHKPPTAAEVLHIAERPTSLDTTTTKLSKSSQSLNVHNNVIKYVENIGQNDKRYSVPNVLDHDGPPSHYKQKKERSMSHAWDSRRKHSLSSNLSRGQSVECIIRSRRGTITQIDEKINVSLPRDDAYFAASLMRLPQYKPEKDSISYTLSVTRIPPAEEQNKFSFKAFVKSIADLFDFSLLLSPSFDLLLLSGFLTMVGYFTPFSYIKDRAIEEGHWDDADTNWLLSTIGITNTIGRVLAGLVSSFPGMDATFMNNIALIIAGVATGVSGLVLTVPYQYAYCAIFGFSTATFASLRSIMVVDLLGLENLNNAFGLLLFVQGFGSALGSPIAGAVREATSNYSASFYFSGVLIMLSGLILFPLKAINRWEKKRKTGFNDKKSTVDC</sequence>
<proteinExistence type="predicted"/>
<keyword evidence="7" id="KW-1185">Reference proteome</keyword>
<dbReference type="OrthoDB" id="6509908at2759"/>
<dbReference type="InterPro" id="IPR020846">
    <property type="entry name" value="MFS_dom"/>
</dbReference>
<dbReference type="InterPro" id="IPR036259">
    <property type="entry name" value="MFS_trans_sf"/>
</dbReference>
<dbReference type="EnsemblMetazoa" id="PHUM517380-RA">
    <property type="protein sequence ID" value="PHUM517380-PA"/>
    <property type="gene ID" value="PHUM517380"/>
</dbReference>
<feature type="transmembrane region" description="Helical" evidence="3">
    <location>
        <begin position="172"/>
        <end position="195"/>
    </location>
</feature>
<feature type="compositionally biased region" description="Low complexity" evidence="2">
    <location>
        <begin position="68"/>
        <end position="82"/>
    </location>
</feature>
<feature type="transmembrane region" description="Helical" evidence="3">
    <location>
        <begin position="668"/>
        <end position="686"/>
    </location>
</feature>
<feature type="transmembrane region" description="Helical" evidence="3">
    <location>
        <begin position="698"/>
        <end position="717"/>
    </location>
</feature>
<dbReference type="InterPro" id="IPR011701">
    <property type="entry name" value="MFS"/>
</dbReference>
<feature type="transmembrane region" description="Helical" evidence="3">
    <location>
        <begin position="202"/>
        <end position="221"/>
    </location>
</feature>
<dbReference type="GO" id="GO:0008028">
    <property type="term" value="F:monocarboxylic acid transmembrane transporter activity"/>
    <property type="evidence" value="ECO:0007669"/>
    <property type="project" value="TreeGrafter"/>
</dbReference>
<feature type="transmembrane region" description="Helical" evidence="3">
    <location>
        <begin position="633"/>
        <end position="656"/>
    </location>
</feature>
<dbReference type="AlphaFoldDB" id="E0VYR9"/>
<feature type="transmembrane region" description="Helical" evidence="3">
    <location>
        <begin position="259"/>
        <end position="278"/>
    </location>
</feature>
<organism>
    <name type="scientific">Pediculus humanus subsp. corporis</name>
    <name type="common">Body louse</name>
    <dbReference type="NCBI Taxonomy" id="121224"/>
    <lineage>
        <taxon>Eukaryota</taxon>
        <taxon>Metazoa</taxon>
        <taxon>Ecdysozoa</taxon>
        <taxon>Arthropoda</taxon>
        <taxon>Hexapoda</taxon>
        <taxon>Insecta</taxon>
        <taxon>Pterygota</taxon>
        <taxon>Neoptera</taxon>
        <taxon>Paraneoptera</taxon>
        <taxon>Psocodea</taxon>
        <taxon>Troctomorpha</taxon>
        <taxon>Phthiraptera</taxon>
        <taxon>Anoplura</taxon>
        <taxon>Pediculidae</taxon>
        <taxon>Pediculus</taxon>
    </lineage>
</organism>
<dbReference type="PANTHER" id="PTHR11360:SF238">
    <property type="entry name" value="SD10469P"/>
    <property type="match status" value="1"/>
</dbReference>
<dbReference type="KEGG" id="phu:Phum_PHUM517380"/>
<dbReference type="PROSITE" id="PS50850">
    <property type="entry name" value="MFS"/>
    <property type="match status" value="1"/>
</dbReference>
<feature type="compositionally biased region" description="Basic and acidic residues" evidence="2">
    <location>
        <begin position="1"/>
        <end position="20"/>
    </location>
</feature>
<feature type="transmembrane region" description="Helical" evidence="3">
    <location>
        <begin position="132"/>
        <end position="152"/>
    </location>
</feature>
<gene>
    <name evidence="6" type="primary">8233248</name>
    <name evidence="5" type="ORF">Phum_PHUM517380</name>
</gene>
<reference evidence="6" key="3">
    <citation type="submission" date="2020-05" db="UniProtKB">
        <authorList>
            <consortium name="EnsemblMetazoa"/>
        </authorList>
    </citation>
    <scope>IDENTIFICATION</scope>
    <source>
        <strain evidence="6">USDA</strain>
    </source>
</reference>
<feature type="region of interest" description="Disordered" evidence="2">
    <location>
        <begin position="1"/>
        <end position="82"/>
    </location>
</feature>
<dbReference type="Gene3D" id="1.20.1250.20">
    <property type="entry name" value="MFS general substrate transporter like domains"/>
    <property type="match status" value="2"/>
</dbReference>
<dbReference type="InParanoid" id="E0VYR9"/>
<feature type="region of interest" description="Disordered" evidence="2">
    <location>
        <begin position="415"/>
        <end position="444"/>
    </location>
</feature>
<comment type="subcellular location">
    <subcellularLocation>
        <location evidence="1">Membrane</location>
        <topology evidence="1">Multi-pass membrane protein</topology>
    </subcellularLocation>
</comment>
<dbReference type="eggNOG" id="KOG2504">
    <property type="taxonomic scope" value="Eukaryota"/>
</dbReference>
<dbReference type="EMBL" id="DS235846">
    <property type="protein sequence ID" value="EEB18525.1"/>
    <property type="molecule type" value="Genomic_DNA"/>
</dbReference>
<dbReference type="Pfam" id="PF07690">
    <property type="entry name" value="MFS_1"/>
    <property type="match status" value="2"/>
</dbReference>
<name>E0VYR9_PEDHC</name>
<feature type="domain" description="Major facilitator superfamily (MFS) profile" evidence="4">
    <location>
        <begin position="133"/>
        <end position="722"/>
    </location>
</feature>
<dbReference type="OMA" id="ASQRHHY"/>
<dbReference type="HOGENOM" id="CLU_001265_59_2_1"/>
<feature type="transmembrane region" description="Helical" evidence="3">
    <location>
        <begin position="608"/>
        <end position="627"/>
    </location>
</feature>
<evidence type="ECO:0000256" key="2">
    <source>
        <dbReference type="SAM" id="MobiDB-lite"/>
    </source>
</evidence>
<feature type="compositionally biased region" description="Basic and acidic residues" evidence="2">
    <location>
        <begin position="37"/>
        <end position="50"/>
    </location>
</feature>
<feature type="region of interest" description="Disordered" evidence="2">
    <location>
        <begin position="328"/>
        <end position="363"/>
    </location>
</feature>
<feature type="transmembrane region" description="Helical" evidence="3">
    <location>
        <begin position="579"/>
        <end position="601"/>
    </location>
</feature>
<evidence type="ECO:0000259" key="4">
    <source>
        <dbReference type="PROSITE" id="PS50850"/>
    </source>
</evidence>